<reference evidence="1 2" key="1">
    <citation type="journal article" date="2018" name="Front. Plant Sci.">
        <title>Red Clover (Trifolium pratense) and Zigzag Clover (T. medium) - A Picture of Genomic Similarities and Differences.</title>
        <authorList>
            <person name="Dluhosova J."/>
            <person name="Istvanek J."/>
            <person name="Nedelnik J."/>
            <person name="Repkova J."/>
        </authorList>
    </citation>
    <scope>NUCLEOTIDE SEQUENCE [LARGE SCALE GENOMIC DNA]</scope>
    <source>
        <strain evidence="2">cv. 10/8</strain>
        <tissue evidence="1">Leaf</tissue>
    </source>
</reference>
<feature type="non-terminal residue" evidence="1">
    <location>
        <position position="1"/>
    </location>
</feature>
<evidence type="ECO:0000313" key="2">
    <source>
        <dbReference type="Proteomes" id="UP000265520"/>
    </source>
</evidence>
<accession>A0A392SJJ1</accession>
<keyword evidence="2" id="KW-1185">Reference proteome</keyword>
<sequence>LFRFTVIGGGAAVGNAAAAVEDTEP</sequence>
<dbReference type="EMBL" id="LXQA010381491">
    <property type="protein sequence ID" value="MCI48090.1"/>
    <property type="molecule type" value="Genomic_DNA"/>
</dbReference>
<protein>
    <submittedName>
        <fullName evidence="1">Uncharacterized protein</fullName>
    </submittedName>
</protein>
<dbReference type="Proteomes" id="UP000265520">
    <property type="component" value="Unassembled WGS sequence"/>
</dbReference>
<dbReference type="AlphaFoldDB" id="A0A392SJJ1"/>
<evidence type="ECO:0000313" key="1">
    <source>
        <dbReference type="EMBL" id="MCI48090.1"/>
    </source>
</evidence>
<proteinExistence type="predicted"/>
<comment type="caution">
    <text evidence="1">The sequence shown here is derived from an EMBL/GenBank/DDBJ whole genome shotgun (WGS) entry which is preliminary data.</text>
</comment>
<name>A0A392SJJ1_9FABA</name>
<organism evidence="1 2">
    <name type="scientific">Trifolium medium</name>
    <dbReference type="NCBI Taxonomy" id="97028"/>
    <lineage>
        <taxon>Eukaryota</taxon>
        <taxon>Viridiplantae</taxon>
        <taxon>Streptophyta</taxon>
        <taxon>Embryophyta</taxon>
        <taxon>Tracheophyta</taxon>
        <taxon>Spermatophyta</taxon>
        <taxon>Magnoliopsida</taxon>
        <taxon>eudicotyledons</taxon>
        <taxon>Gunneridae</taxon>
        <taxon>Pentapetalae</taxon>
        <taxon>rosids</taxon>
        <taxon>fabids</taxon>
        <taxon>Fabales</taxon>
        <taxon>Fabaceae</taxon>
        <taxon>Papilionoideae</taxon>
        <taxon>50 kb inversion clade</taxon>
        <taxon>NPAAA clade</taxon>
        <taxon>Hologalegina</taxon>
        <taxon>IRL clade</taxon>
        <taxon>Trifolieae</taxon>
        <taxon>Trifolium</taxon>
    </lineage>
</organism>